<proteinExistence type="predicted"/>
<dbReference type="EMBL" id="JAUTXU010000039">
    <property type="protein sequence ID" value="KAK3717033.1"/>
    <property type="molecule type" value="Genomic_DNA"/>
</dbReference>
<gene>
    <name evidence="1" type="ORF">LTR37_006088</name>
</gene>
<comment type="caution">
    <text evidence="1">The sequence shown here is derived from an EMBL/GenBank/DDBJ whole genome shotgun (WGS) entry which is preliminary data.</text>
</comment>
<keyword evidence="2" id="KW-1185">Reference proteome</keyword>
<sequence length="796" mass="87735">MATTTSSFNSLSIPAPEDTMDTSSPANRNLDDEDIDIDFEDYTGGVQVQDDERMLEDGDPMRPGTATDDVMVDDGEEAHVAIGEEVMQDDAAGQQLEEDEELIDYDEDDLQGQPVEDTVIPGVEEHPADVIDAATEEDVDEEIARSADDIAAEAPAPISAEQAEQILELPVTDEGSLNLTESTEGAAAMQTITKDEEQQHDSEHEAYTAYGEQEEHANQEDDQLTTQDHGTHPHIQVDTNFKVHDDAPDTPTDTGLHPMTIRYGDYHMPLFKSRRQPDGLLKDDNLASLSLAELVRNCRQQLAAKIGEEVSEDQEMILGFEHLGLMLVEDCRAAFQSSLNEVLEVYLQLHRNDHAHDIPPLSLSLTPQLKFTSSFNILKQAAAGGQGMSSFGFLQTAIDGQGEYYHEEYDEHAEPRNAEHADDQADQQEYEDHDYGEHADEAGEEDFGHEDNGHHETGQEHERQESNEEEFYEETAEGEYQHTEDQGEAAAALDDFQQEEAEGHSADALYNAPEAPDTAATEGQEEKQETDASTASSATVQADASATADGTAGEYEDELIDWDEDDLISDSSEHTVSGQDDFSTLLTEYEEDGAAKADDLPGDQQHESAANQQNFAHNAPHLGSEDFLHDDLEDQEDFGDDDGEAQQDEQGYQDEGYQAHEAPNEELYDQADTYDEQHNQPDADFLNAGEAGYEHGAEHEPLPEDREGGEDFDDTVIHHTPPDEDDEDADYNFGDDDIGFDDDDEVTDPKSQSAAAAVTKATVSTGSPLGKRSFDEVDELGYDEDDSPEVKKVRSS</sequence>
<dbReference type="Proteomes" id="UP001281147">
    <property type="component" value="Unassembled WGS sequence"/>
</dbReference>
<evidence type="ECO:0000313" key="2">
    <source>
        <dbReference type="Proteomes" id="UP001281147"/>
    </source>
</evidence>
<evidence type="ECO:0000313" key="1">
    <source>
        <dbReference type="EMBL" id="KAK3717033.1"/>
    </source>
</evidence>
<protein>
    <submittedName>
        <fullName evidence="1">Uncharacterized protein</fullName>
    </submittedName>
</protein>
<name>A0ACC3NII9_9PEZI</name>
<organism evidence="1 2">
    <name type="scientific">Vermiconidia calcicola</name>
    <dbReference type="NCBI Taxonomy" id="1690605"/>
    <lineage>
        <taxon>Eukaryota</taxon>
        <taxon>Fungi</taxon>
        <taxon>Dikarya</taxon>
        <taxon>Ascomycota</taxon>
        <taxon>Pezizomycotina</taxon>
        <taxon>Dothideomycetes</taxon>
        <taxon>Dothideomycetidae</taxon>
        <taxon>Mycosphaerellales</taxon>
        <taxon>Extremaceae</taxon>
        <taxon>Vermiconidia</taxon>
    </lineage>
</organism>
<accession>A0ACC3NII9</accession>
<reference evidence="1" key="1">
    <citation type="submission" date="2023-07" db="EMBL/GenBank/DDBJ databases">
        <title>Black Yeasts Isolated from many extreme environments.</title>
        <authorList>
            <person name="Coleine C."/>
            <person name="Stajich J.E."/>
            <person name="Selbmann L."/>
        </authorList>
    </citation>
    <scope>NUCLEOTIDE SEQUENCE</scope>
    <source>
        <strain evidence="1">CCFEE 5714</strain>
    </source>
</reference>